<organism evidence="3 4">
    <name type="scientific">Shouchella lehensis G1</name>
    <dbReference type="NCBI Taxonomy" id="1246626"/>
    <lineage>
        <taxon>Bacteria</taxon>
        <taxon>Bacillati</taxon>
        <taxon>Bacillota</taxon>
        <taxon>Bacilli</taxon>
        <taxon>Bacillales</taxon>
        <taxon>Bacillaceae</taxon>
        <taxon>Shouchella</taxon>
    </lineage>
</organism>
<evidence type="ECO:0000313" key="3">
    <source>
        <dbReference type="EMBL" id="AIC92794.1"/>
    </source>
</evidence>
<dbReference type="RefSeq" id="WP_051667225.1">
    <property type="nucleotide sequence ID" value="NZ_CP003923.1"/>
</dbReference>
<dbReference type="SMART" id="SM00422">
    <property type="entry name" value="HTH_MERR"/>
    <property type="match status" value="1"/>
</dbReference>
<dbReference type="PROSITE" id="PS50937">
    <property type="entry name" value="HTH_MERR_2"/>
    <property type="match status" value="1"/>
</dbReference>
<reference evidence="3 4" key="1">
    <citation type="journal article" date="2014" name="Gene">
        <title>A comparative genomic analysis of the alkalitolerant soil bacterium Bacillus lehensis G1.</title>
        <authorList>
            <person name="Noor Y.M."/>
            <person name="Samsulrizal N.H."/>
            <person name="Jema'on N.A."/>
            <person name="Low K.O."/>
            <person name="Ramli A.N."/>
            <person name="Alias N.I."/>
            <person name="Damis S.I."/>
            <person name="Fuzi S.F."/>
            <person name="Isa M.N."/>
            <person name="Murad A.M."/>
            <person name="Raih M.F."/>
            <person name="Bakar F.D."/>
            <person name="Najimudin N."/>
            <person name="Mahadi N.M."/>
            <person name="Illias R.M."/>
        </authorList>
    </citation>
    <scope>NUCLEOTIDE SEQUENCE [LARGE SCALE GENOMIC DNA]</scope>
    <source>
        <strain evidence="3 4">G1</strain>
    </source>
</reference>
<gene>
    <name evidence="3" type="ORF">BleG1_0186</name>
</gene>
<dbReference type="InterPro" id="IPR047057">
    <property type="entry name" value="MerR_fam"/>
</dbReference>
<dbReference type="SUPFAM" id="SSF46955">
    <property type="entry name" value="Putative DNA-binding domain"/>
    <property type="match status" value="1"/>
</dbReference>
<dbReference type="eggNOG" id="COG0789">
    <property type="taxonomic scope" value="Bacteria"/>
</dbReference>
<accession>A0A060LYA8</accession>
<dbReference type="KEGG" id="ble:BleG1_0186"/>
<dbReference type="AlphaFoldDB" id="A0A060LYA8"/>
<feature type="domain" description="HTH merR-type" evidence="2">
    <location>
        <begin position="1"/>
        <end position="71"/>
    </location>
</feature>
<dbReference type="GO" id="GO:0003677">
    <property type="term" value="F:DNA binding"/>
    <property type="evidence" value="ECO:0007669"/>
    <property type="project" value="UniProtKB-KW"/>
</dbReference>
<dbReference type="GO" id="GO:0003700">
    <property type="term" value="F:DNA-binding transcription factor activity"/>
    <property type="evidence" value="ECO:0007669"/>
    <property type="project" value="InterPro"/>
</dbReference>
<evidence type="ECO:0000259" key="2">
    <source>
        <dbReference type="PROSITE" id="PS50937"/>
    </source>
</evidence>
<dbReference type="PATRIC" id="fig|1246626.3.peg.168"/>
<dbReference type="Proteomes" id="UP000027142">
    <property type="component" value="Chromosome"/>
</dbReference>
<dbReference type="InterPro" id="IPR009061">
    <property type="entry name" value="DNA-bd_dom_put_sf"/>
</dbReference>
<sequence length="250" mass="29330">MELTIGPFAKQVGTTVRTLRYYDQIGLLVPLRLNEKGQKLYTSTEWKTYQQIAVCKYLGMTLEEIKAQLKDRVMSGEELLSFQKEVIEKKQTELNETMKLITRVQRLYEEESTKGQVTDELTFSLLDAFRREKDQIQAFKQYFSSDKSIVSQLNKYDEPEVQQLMDKEGLQFCLNIHLAMQKGETPDSLYTKELVQCLVRRNPELRKMLGIVKDDAFIQRHSNLFNTYFPEELGDFMYTALTNYLHGEEE</sequence>
<dbReference type="EMBL" id="CP003923">
    <property type="protein sequence ID" value="AIC92794.1"/>
    <property type="molecule type" value="Genomic_DNA"/>
</dbReference>
<protein>
    <submittedName>
        <fullName evidence="3">Transcription regulator</fullName>
    </submittedName>
</protein>
<dbReference type="HOGENOM" id="CLU_060077_0_4_9"/>
<evidence type="ECO:0000313" key="4">
    <source>
        <dbReference type="Proteomes" id="UP000027142"/>
    </source>
</evidence>
<dbReference type="InterPro" id="IPR000551">
    <property type="entry name" value="MerR-type_HTH_dom"/>
</dbReference>
<keyword evidence="4" id="KW-1185">Reference proteome</keyword>
<evidence type="ECO:0000256" key="1">
    <source>
        <dbReference type="ARBA" id="ARBA00023125"/>
    </source>
</evidence>
<dbReference type="OrthoDB" id="1894615at2"/>
<keyword evidence="1" id="KW-0238">DNA-binding</keyword>
<dbReference type="PANTHER" id="PTHR30204:SF96">
    <property type="entry name" value="CHROMOSOME-ANCHORING PROTEIN RACA"/>
    <property type="match status" value="1"/>
</dbReference>
<dbReference type="Pfam" id="PF13411">
    <property type="entry name" value="MerR_1"/>
    <property type="match status" value="1"/>
</dbReference>
<dbReference type="Gene3D" id="1.10.1660.10">
    <property type="match status" value="1"/>
</dbReference>
<dbReference type="PANTHER" id="PTHR30204">
    <property type="entry name" value="REDOX-CYCLING DRUG-SENSING TRANSCRIPTIONAL ACTIVATOR SOXR"/>
    <property type="match status" value="1"/>
</dbReference>
<proteinExistence type="predicted"/>
<dbReference type="CDD" id="cd01106">
    <property type="entry name" value="HTH_TipAL-Mta"/>
    <property type="match status" value="1"/>
</dbReference>
<name>A0A060LYA8_9BACI</name>
<dbReference type="STRING" id="1246626.BleG1_0186"/>